<name>A0A953T557_9MOLU</name>
<dbReference type="RefSeq" id="WP_223644958.1">
    <property type="nucleotide sequence ID" value="NZ_JAIQBY010000048.1"/>
</dbReference>
<evidence type="ECO:0000313" key="2">
    <source>
        <dbReference type="Proteomes" id="UP000772186"/>
    </source>
</evidence>
<evidence type="ECO:0000313" key="1">
    <source>
        <dbReference type="EMBL" id="MBZ4195690.1"/>
    </source>
</evidence>
<organism evidence="1 2">
    <name type="scientific">Mycoplasma tauri</name>
    <dbReference type="NCBI Taxonomy" id="547987"/>
    <lineage>
        <taxon>Bacteria</taxon>
        <taxon>Bacillati</taxon>
        <taxon>Mycoplasmatota</taxon>
        <taxon>Mollicutes</taxon>
        <taxon>Mycoplasmataceae</taxon>
        <taxon>Mycoplasma</taxon>
    </lineage>
</organism>
<accession>A0A953T557</accession>
<protein>
    <submittedName>
        <fullName evidence="1">Uncharacterized protein</fullName>
    </submittedName>
</protein>
<dbReference type="Proteomes" id="UP000772186">
    <property type="component" value="Unassembled WGS sequence"/>
</dbReference>
<dbReference type="AlphaFoldDB" id="A0A953T557"/>
<proteinExistence type="predicted"/>
<dbReference type="EMBL" id="JAIQBY010000048">
    <property type="protein sequence ID" value="MBZ4195690.1"/>
    <property type="molecule type" value="Genomic_DNA"/>
</dbReference>
<gene>
    <name evidence="1" type="ORF">LAD73_03110</name>
</gene>
<keyword evidence="2" id="KW-1185">Reference proteome</keyword>
<comment type="caution">
    <text evidence="1">The sequence shown here is derived from an EMBL/GenBank/DDBJ whole genome shotgun (WGS) entry which is preliminary data.</text>
</comment>
<sequence length="108" mass="12475">MTTFNWEINTTPDVIDHINSKPPRVPKVRLSFSQNGVSGKEFNLDINKKPNPQITINGNKLVINFKFGNKFKGKWELNEAYYVENVNGQNETVKVKINLDKPFSFDFK</sequence>
<reference evidence="1 2" key="1">
    <citation type="submission" date="2021-09" db="EMBL/GenBank/DDBJ databases">
        <title>WGS of Mycoplasma sp. Zaradi2 strains.</title>
        <authorList>
            <person name="Spergser J."/>
        </authorList>
    </citation>
    <scope>NUCLEOTIDE SEQUENCE [LARGE SCALE GENOMIC DNA]</scope>
    <source>
        <strain evidence="1 2">1331</strain>
    </source>
</reference>